<keyword evidence="1" id="KW-0732">Signal</keyword>
<dbReference type="RefSeq" id="WP_072896954.1">
    <property type="nucleotide sequence ID" value="NZ_FQWZ01000004.1"/>
</dbReference>
<dbReference type="Proteomes" id="UP000199758">
    <property type="component" value="Unassembled WGS sequence"/>
</dbReference>
<dbReference type="PANTHER" id="PTHR31891">
    <property type="entry name" value="FORMAMIDASE C869.04-RELATED"/>
    <property type="match status" value="1"/>
</dbReference>
<dbReference type="SUPFAM" id="SSF141130">
    <property type="entry name" value="Acetamidase/Formamidase-like"/>
    <property type="match status" value="1"/>
</dbReference>
<dbReference type="OrthoDB" id="9785236at2"/>
<dbReference type="STRING" id="490188.SAMN04488068_1941"/>
<dbReference type="EMBL" id="FQWZ01000004">
    <property type="protein sequence ID" value="SHG94820.1"/>
    <property type="molecule type" value="Genomic_DNA"/>
</dbReference>
<accession>A0A1M5NZ56</accession>
<dbReference type="AlphaFoldDB" id="A0A1M5NZ56"/>
<dbReference type="InterPro" id="IPR004304">
    <property type="entry name" value="FmdA_AmdA"/>
</dbReference>
<protein>
    <submittedName>
        <fullName evidence="2">Acetamidase/formamidase</fullName>
    </submittedName>
</protein>
<dbReference type="Gene3D" id="3.10.28.20">
    <property type="entry name" value="Acetamidase/Formamidase-like domains"/>
    <property type="match status" value="1"/>
</dbReference>
<gene>
    <name evidence="2" type="ORF">SAMN04488068_1941</name>
</gene>
<evidence type="ECO:0000256" key="1">
    <source>
        <dbReference type="SAM" id="SignalP"/>
    </source>
</evidence>
<name>A0A1M5NZ56_9GAMM</name>
<sequence length="379" mass="40756">MNIDPRCAVLHRRPLTLLALCLLALAGTGRAIAADVPYQYHVKLTPENSVVGNFPKEKKPILTVRSGATVRIDGGGGNRWGEQDAFEWIKANGITLDAAQTQAVKEIDRVVKETPRQADIKSGHLLVGPIAIEGAMPGDMLEVRIVQVTPRIPYGTVGGRNGRGGIPDEVPEPFNFVVGLDMARGIGRFAPGIEVPLAPFMGVMGVQPADSEGPNRRSGPPGAFGGNLDCKDLIAGTSLYLPVFQPGALFYTGDSHAAQGDGEVTVNAIETANTAVLQFVLHKNMPIKAPRGETPTHYMTFGLDPNLDKAMQMAIRETNGFLAEAKKLPFERAFALSSIAIDFRVTQVVDDTKGIHAMIPKYLFVNDKPPFWSKVSAGR</sequence>
<feature type="chain" id="PRO_5009912762" evidence="1">
    <location>
        <begin position="34"/>
        <end position="379"/>
    </location>
</feature>
<dbReference type="GO" id="GO:0016811">
    <property type="term" value="F:hydrolase activity, acting on carbon-nitrogen (but not peptide) bonds, in linear amides"/>
    <property type="evidence" value="ECO:0007669"/>
    <property type="project" value="InterPro"/>
</dbReference>
<reference evidence="2 3" key="1">
    <citation type="submission" date="2016-11" db="EMBL/GenBank/DDBJ databases">
        <authorList>
            <person name="Jaros S."/>
            <person name="Januszkiewicz K."/>
            <person name="Wedrychowicz H."/>
        </authorList>
    </citation>
    <scope>NUCLEOTIDE SEQUENCE [LARGE SCALE GENOMIC DNA]</scope>
    <source>
        <strain evidence="2 3">CGMCC 1.7049</strain>
    </source>
</reference>
<proteinExistence type="predicted"/>
<evidence type="ECO:0000313" key="3">
    <source>
        <dbReference type="Proteomes" id="UP000199758"/>
    </source>
</evidence>
<dbReference type="PANTHER" id="PTHR31891:SF1">
    <property type="entry name" value="FORMAMIDASE C869.04-RELATED"/>
    <property type="match status" value="1"/>
</dbReference>
<keyword evidence="3" id="KW-1185">Reference proteome</keyword>
<organism evidence="2 3">
    <name type="scientific">Hydrocarboniphaga daqingensis</name>
    <dbReference type="NCBI Taxonomy" id="490188"/>
    <lineage>
        <taxon>Bacteria</taxon>
        <taxon>Pseudomonadati</taxon>
        <taxon>Pseudomonadota</taxon>
        <taxon>Gammaproteobacteria</taxon>
        <taxon>Nevskiales</taxon>
        <taxon>Nevskiaceae</taxon>
        <taxon>Hydrocarboniphaga</taxon>
    </lineage>
</organism>
<dbReference type="Gene3D" id="2.60.120.580">
    <property type="entry name" value="Acetamidase/Formamidase-like domains"/>
    <property type="match status" value="2"/>
</dbReference>
<dbReference type="Pfam" id="PF03069">
    <property type="entry name" value="FmdA_AmdA"/>
    <property type="match status" value="2"/>
</dbReference>
<feature type="signal peptide" evidence="1">
    <location>
        <begin position="1"/>
        <end position="33"/>
    </location>
</feature>
<evidence type="ECO:0000313" key="2">
    <source>
        <dbReference type="EMBL" id="SHG94820.1"/>
    </source>
</evidence>